<reference evidence="14 15" key="1">
    <citation type="journal article" date="2018" name="Nat. Biotechnol.">
        <title>A standardized bacterial taxonomy based on genome phylogeny substantially revises the tree of life.</title>
        <authorList>
            <person name="Parks D.H."/>
            <person name="Chuvochina M."/>
            <person name="Waite D.W."/>
            <person name="Rinke C."/>
            <person name="Skarshewski A."/>
            <person name="Chaumeil P.A."/>
            <person name="Hugenholtz P."/>
        </authorList>
    </citation>
    <scope>NUCLEOTIDE SEQUENCE [LARGE SCALE GENOMIC DNA]</scope>
    <source>
        <strain evidence="14">UBA8844</strain>
    </source>
</reference>
<gene>
    <name evidence="14" type="ORF">DGD08_09910</name>
</gene>
<sequence length="286" mass="31579">MRLAFREVLLALRRAPLLAMLGVVTIAFSLFAFGLFGLVAINIRSALRGIEDRVEIRAFLVEGTRDAQVEELIRAVVNFPEVADVGYVSPDSALQRARAELDEFRDVMEGTFLPGSVELRLKDGFRDPDRVQQLAHKLETYPVVDEVRYGREWVEKLYRIRNIAGLASTVLGAVFALVSVIIIGSTIRMAILARAREIEIMRLVGATNWFVRMPYLLDGAIKGLLGGGLAVVLAWGTATLVSRNLMATTFFTGEQVMLGIFAGGMLGLVGSWLSVGRHLSQVWRES</sequence>
<dbReference type="Gene3D" id="3.30.70.3040">
    <property type="match status" value="1"/>
</dbReference>
<dbReference type="GO" id="GO:0005886">
    <property type="term" value="C:plasma membrane"/>
    <property type="evidence" value="ECO:0007669"/>
    <property type="project" value="UniProtKB-SubCell"/>
</dbReference>
<keyword evidence="5 10" id="KW-0132">Cell division</keyword>
<evidence type="ECO:0000256" key="9">
    <source>
        <dbReference type="ARBA" id="ARBA00023306"/>
    </source>
</evidence>
<accession>A0A3D4V9U5</accession>
<evidence type="ECO:0000256" key="7">
    <source>
        <dbReference type="ARBA" id="ARBA00022989"/>
    </source>
</evidence>
<dbReference type="Proteomes" id="UP000264071">
    <property type="component" value="Unassembled WGS sequence"/>
</dbReference>
<evidence type="ECO:0000256" key="11">
    <source>
        <dbReference type="SAM" id="Phobius"/>
    </source>
</evidence>
<organism evidence="14 15">
    <name type="scientific">Gemmatimonas aurantiaca</name>
    <dbReference type="NCBI Taxonomy" id="173480"/>
    <lineage>
        <taxon>Bacteria</taxon>
        <taxon>Pseudomonadati</taxon>
        <taxon>Gemmatimonadota</taxon>
        <taxon>Gemmatimonadia</taxon>
        <taxon>Gemmatimonadales</taxon>
        <taxon>Gemmatimonadaceae</taxon>
        <taxon>Gemmatimonas</taxon>
    </lineage>
</organism>
<dbReference type="Pfam" id="PF18075">
    <property type="entry name" value="FtsX_ECD"/>
    <property type="match status" value="1"/>
</dbReference>
<evidence type="ECO:0000256" key="3">
    <source>
        <dbReference type="ARBA" id="ARBA00021907"/>
    </source>
</evidence>
<evidence type="ECO:0000313" key="14">
    <source>
        <dbReference type="EMBL" id="HCT57502.1"/>
    </source>
</evidence>
<comment type="subcellular location">
    <subcellularLocation>
        <location evidence="1">Cell membrane</location>
        <topology evidence="1">Multi-pass membrane protein</topology>
    </subcellularLocation>
</comment>
<evidence type="ECO:0000256" key="4">
    <source>
        <dbReference type="ARBA" id="ARBA00022475"/>
    </source>
</evidence>
<keyword evidence="7 11" id="KW-1133">Transmembrane helix</keyword>
<feature type="transmembrane region" description="Helical" evidence="11">
    <location>
        <begin position="213"/>
        <end position="235"/>
    </location>
</feature>
<evidence type="ECO:0000256" key="8">
    <source>
        <dbReference type="ARBA" id="ARBA00023136"/>
    </source>
</evidence>
<comment type="caution">
    <text evidence="14">The sequence shown here is derived from an EMBL/GenBank/DDBJ whole genome shotgun (WGS) entry which is preliminary data.</text>
</comment>
<keyword evidence="9 10" id="KW-0131">Cell cycle</keyword>
<feature type="transmembrane region" description="Helical" evidence="11">
    <location>
        <begin position="20"/>
        <end position="43"/>
    </location>
</feature>
<evidence type="ECO:0000313" key="15">
    <source>
        <dbReference type="Proteomes" id="UP000264071"/>
    </source>
</evidence>
<evidence type="ECO:0000259" key="12">
    <source>
        <dbReference type="Pfam" id="PF02687"/>
    </source>
</evidence>
<evidence type="ECO:0000256" key="10">
    <source>
        <dbReference type="PIRNR" id="PIRNR003097"/>
    </source>
</evidence>
<dbReference type="InterPro" id="IPR004513">
    <property type="entry name" value="FtsX"/>
</dbReference>
<feature type="transmembrane region" description="Helical" evidence="11">
    <location>
        <begin position="166"/>
        <end position="193"/>
    </location>
</feature>
<protein>
    <recommendedName>
        <fullName evidence="3 10">Cell division protein FtsX</fullName>
    </recommendedName>
</protein>
<evidence type="ECO:0000256" key="2">
    <source>
        <dbReference type="ARBA" id="ARBA00007379"/>
    </source>
</evidence>
<keyword evidence="4 10" id="KW-1003">Cell membrane</keyword>
<dbReference type="EMBL" id="DPIY01000009">
    <property type="protein sequence ID" value="HCT57502.1"/>
    <property type="molecule type" value="Genomic_DNA"/>
</dbReference>
<dbReference type="AlphaFoldDB" id="A0A3D4V9U5"/>
<evidence type="ECO:0000256" key="6">
    <source>
        <dbReference type="ARBA" id="ARBA00022692"/>
    </source>
</evidence>
<evidence type="ECO:0000259" key="13">
    <source>
        <dbReference type="Pfam" id="PF18075"/>
    </source>
</evidence>
<name>A0A3D4V9U5_9BACT</name>
<feature type="domain" description="ABC3 transporter permease C-terminal" evidence="12">
    <location>
        <begin position="170"/>
        <end position="275"/>
    </location>
</feature>
<evidence type="ECO:0000256" key="1">
    <source>
        <dbReference type="ARBA" id="ARBA00004651"/>
    </source>
</evidence>
<dbReference type="PANTHER" id="PTHR47755">
    <property type="entry name" value="CELL DIVISION PROTEIN FTSX"/>
    <property type="match status" value="1"/>
</dbReference>
<dbReference type="PANTHER" id="PTHR47755:SF1">
    <property type="entry name" value="CELL DIVISION PROTEIN FTSX"/>
    <property type="match status" value="1"/>
</dbReference>
<proteinExistence type="inferred from homology"/>
<dbReference type="GO" id="GO:0051301">
    <property type="term" value="P:cell division"/>
    <property type="evidence" value="ECO:0007669"/>
    <property type="project" value="UniProtKB-KW"/>
</dbReference>
<feature type="domain" description="FtsX extracellular" evidence="13">
    <location>
        <begin position="54"/>
        <end position="147"/>
    </location>
</feature>
<dbReference type="Pfam" id="PF02687">
    <property type="entry name" value="FtsX"/>
    <property type="match status" value="1"/>
</dbReference>
<dbReference type="InterPro" id="IPR040690">
    <property type="entry name" value="FtsX_ECD"/>
</dbReference>
<evidence type="ECO:0000256" key="5">
    <source>
        <dbReference type="ARBA" id="ARBA00022618"/>
    </source>
</evidence>
<feature type="transmembrane region" description="Helical" evidence="11">
    <location>
        <begin position="256"/>
        <end position="275"/>
    </location>
</feature>
<keyword evidence="6 11" id="KW-0812">Transmembrane</keyword>
<dbReference type="InterPro" id="IPR003838">
    <property type="entry name" value="ABC3_permease_C"/>
</dbReference>
<dbReference type="OMA" id="IKTMQMV"/>
<dbReference type="PIRSF" id="PIRSF003097">
    <property type="entry name" value="FtsX"/>
    <property type="match status" value="1"/>
</dbReference>
<keyword evidence="8 10" id="KW-0472">Membrane</keyword>
<comment type="similarity">
    <text evidence="2 10">Belongs to the ABC-4 integral membrane protein family. FtsX subfamily.</text>
</comment>